<evidence type="ECO:0000313" key="2">
    <source>
        <dbReference type="Proteomes" id="UP000076858"/>
    </source>
</evidence>
<sequence length="136" mass="15775">MLLLLLFTIKNRFSFLFDFLRLPRTLGSPLILFSFLLLHSRLFVRTYTIEYVGGGGMLLKSIEKPKAKRKKKDSSSPKAIKVVCVCVVRRLSATQKRGFLDNKFKSQFLRKMSLMRFLVGSRVRLLSMFCGLYLRS</sequence>
<dbReference type="AlphaFoldDB" id="A0A164LL19"/>
<accession>A0A164LL19</accession>
<reference evidence="1 2" key="1">
    <citation type="submission" date="2016-03" db="EMBL/GenBank/DDBJ databases">
        <title>EvidentialGene: Evidence-directed Construction of Genes on Genomes.</title>
        <authorList>
            <person name="Gilbert D.G."/>
            <person name="Choi J.-H."/>
            <person name="Mockaitis K."/>
            <person name="Colbourne J."/>
            <person name="Pfrender M."/>
        </authorList>
    </citation>
    <scope>NUCLEOTIDE SEQUENCE [LARGE SCALE GENOMIC DNA]</scope>
    <source>
        <strain evidence="1 2">Xinb3</strain>
        <tissue evidence="1">Complete organism</tissue>
    </source>
</reference>
<organism evidence="1 2">
    <name type="scientific">Daphnia magna</name>
    <dbReference type="NCBI Taxonomy" id="35525"/>
    <lineage>
        <taxon>Eukaryota</taxon>
        <taxon>Metazoa</taxon>
        <taxon>Ecdysozoa</taxon>
        <taxon>Arthropoda</taxon>
        <taxon>Crustacea</taxon>
        <taxon>Branchiopoda</taxon>
        <taxon>Diplostraca</taxon>
        <taxon>Cladocera</taxon>
        <taxon>Anomopoda</taxon>
        <taxon>Daphniidae</taxon>
        <taxon>Daphnia</taxon>
    </lineage>
</organism>
<keyword evidence="2" id="KW-1185">Reference proteome</keyword>
<dbReference type="Proteomes" id="UP000076858">
    <property type="component" value="Unassembled WGS sequence"/>
</dbReference>
<protein>
    <submittedName>
        <fullName evidence="1">Uncharacterized protein</fullName>
    </submittedName>
</protein>
<dbReference type="EMBL" id="LRGB01003123">
    <property type="protein sequence ID" value="KZS04214.1"/>
    <property type="molecule type" value="Genomic_DNA"/>
</dbReference>
<evidence type="ECO:0000313" key="1">
    <source>
        <dbReference type="EMBL" id="KZS04214.1"/>
    </source>
</evidence>
<gene>
    <name evidence="1" type="ORF">APZ42_032500</name>
</gene>
<name>A0A164LL19_9CRUS</name>
<comment type="caution">
    <text evidence="1">The sequence shown here is derived from an EMBL/GenBank/DDBJ whole genome shotgun (WGS) entry which is preliminary data.</text>
</comment>
<proteinExistence type="predicted"/>